<dbReference type="GO" id="GO:0016020">
    <property type="term" value="C:membrane"/>
    <property type="evidence" value="ECO:0007669"/>
    <property type="project" value="UniProtKB-SubCell"/>
</dbReference>
<dbReference type="InterPro" id="IPR006694">
    <property type="entry name" value="Fatty_acid_hydroxylase"/>
</dbReference>
<evidence type="ECO:0000259" key="6">
    <source>
        <dbReference type="Pfam" id="PF04116"/>
    </source>
</evidence>
<sequence>MNVPGVCSNRVEQFQRIAREWTFSQRVATDEDSMSIVSERAAGQDDRWERPDRPQAKKSKPIFRPFLRTVAPWLGGLFLLAVIISAADWALGWNLQVISRARTVFAAVYLTNLIRYVVAAGGAFLLFYVVLRKTGWLTPIQKNLAAASDMRREVFYSIASLAVFAGVGVLVYWGKVAGVLQFYYGGNPLTQPYFWFSVVAMIVIHDAWFYWTHRLLHTKLLYAKVHRIHHLSHNPTPWAAFAFHPVEAFVQAIVLPLTAIFMPMHPLTVIFWMLYMTGMNVFGHLGFELFPRWFLRSRLSNWHNTGVHHNMHHRCVSSNFGLYFNLWDQWFGTNHPDYHAEFERVTARRANSASEDAD</sequence>
<evidence type="ECO:0000256" key="2">
    <source>
        <dbReference type="ARBA" id="ARBA00022692"/>
    </source>
</evidence>
<evidence type="ECO:0000256" key="5">
    <source>
        <dbReference type="SAM" id="Phobius"/>
    </source>
</evidence>
<keyword evidence="4 5" id="KW-0472">Membrane</keyword>
<accession>A0A2S8F3U8</accession>
<protein>
    <recommendedName>
        <fullName evidence="6">Fatty acid hydroxylase domain-containing protein</fullName>
    </recommendedName>
</protein>
<evidence type="ECO:0000256" key="3">
    <source>
        <dbReference type="ARBA" id="ARBA00022989"/>
    </source>
</evidence>
<dbReference type="GO" id="GO:0005506">
    <property type="term" value="F:iron ion binding"/>
    <property type="evidence" value="ECO:0007669"/>
    <property type="project" value="InterPro"/>
</dbReference>
<feature type="transmembrane region" description="Helical" evidence="5">
    <location>
        <begin position="70"/>
        <end position="93"/>
    </location>
</feature>
<evidence type="ECO:0000256" key="1">
    <source>
        <dbReference type="ARBA" id="ARBA00004370"/>
    </source>
</evidence>
<dbReference type="EMBL" id="PUIB01000029">
    <property type="protein sequence ID" value="PQO26835.1"/>
    <property type="molecule type" value="Genomic_DNA"/>
</dbReference>
<comment type="caution">
    <text evidence="7">The sequence shown here is derived from an EMBL/GenBank/DDBJ whole genome shotgun (WGS) entry which is preliminary data.</text>
</comment>
<keyword evidence="2 5" id="KW-0812">Transmembrane</keyword>
<feature type="transmembrane region" description="Helical" evidence="5">
    <location>
        <begin position="154"/>
        <end position="173"/>
    </location>
</feature>
<organism evidence="7 8">
    <name type="scientific">Blastopirellula marina</name>
    <dbReference type="NCBI Taxonomy" id="124"/>
    <lineage>
        <taxon>Bacteria</taxon>
        <taxon>Pseudomonadati</taxon>
        <taxon>Planctomycetota</taxon>
        <taxon>Planctomycetia</taxon>
        <taxon>Pirellulales</taxon>
        <taxon>Pirellulaceae</taxon>
        <taxon>Blastopirellula</taxon>
    </lineage>
</organism>
<comment type="subcellular location">
    <subcellularLocation>
        <location evidence="1">Membrane</location>
    </subcellularLocation>
</comment>
<dbReference type="GO" id="GO:0016491">
    <property type="term" value="F:oxidoreductase activity"/>
    <property type="evidence" value="ECO:0007669"/>
    <property type="project" value="InterPro"/>
</dbReference>
<reference evidence="7 8" key="1">
    <citation type="submission" date="2018-02" db="EMBL/GenBank/DDBJ databases">
        <title>Comparative genomes isolates from brazilian mangrove.</title>
        <authorList>
            <person name="Araujo J.E."/>
            <person name="Taketani R.G."/>
            <person name="Silva M.C.P."/>
            <person name="Loureco M.V."/>
            <person name="Andreote F.D."/>
        </authorList>
    </citation>
    <scope>NUCLEOTIDE SEQUENCE [LARGE SCALE GENOMIC DNA]</scope>
    <source>
        <strain evidence="7 8">NAP PRIS-MGV</strain>
    </source>
</reference>
<dbReference type="Proteomes" id="UP000239388">
    <property type="component" value="Unassembled WGS sequence"/>
</dbReference>
<dbReference type="GO" id="GO:0008610">
    <property type="term" value="P:lipid biosynthetic process"/>
    <property type="evidence" value="ECO:0007669"/>
    <property type="project" value="InterPro"/>
</dbReference>
<feature type="domain" description="Fatty acid hydroxylase" evidence="6">
    <location>
        <begin position="198"/>
        <end position="333"/>
    </location>
</feature>
<dbReference type="InterPro" id="IPR050307">
    <property type="entry name" value="Sterol_Desaturase_Related"/>
</dbReference>
<evidence type="ECO:0000313" key="7">
    <source>
        <dbReference type="EMBL" id="PQO26835.1"/>
    </source>
</evidence>
<evidence type="ECO:0000313" key="8">
    <source>
        <dbReference type="Proteomes" id="UP000239388"/>
    </source>
</evidence>
<name>A0A2S8F3U8_9BACT</name>
<gene>
    <name evidence="7" type="ORF">C5Y98_29115</name>
</gene>
<dbReference type="Pfam" id="PF04116">
    <property type="entry name" value="FA_hydroxylase"/>
    <property type="match status" value="1"/>
</dbReference>
<proteinExistence type="predicted"/>
<feature type="transmembrane region" description="Helical" evidence="5">
    <location>
        <begin position="193"/>
        <end position="211"/>
    </location>
</feature>
<keyword evidence="3 5" id="KW-1133">Transmembrane helix</keyword>
<dbReference type="PANTHER" id="PTHR11863">
    <property type="entry name" value="STEROL DESATURASE"/>
    <property type="match status" value="1"/>
</dbReference>
<evidence type="ECO:0000256" key="4">
    <source>
        <dbReference type="ARBA" id="ARBA00023136"/>
    </source>
</evidence>
<dbReference type="AlphaFoldDB" id="A0A2S8F3U8"/>
<feature type="transmembrane region" description="Helical" evidence="5">
    <location>
        <begin position="113"/>
        <end position="131"/>
    </location>
</feature>